<name>A0A427Y037_9TREE</name>
<feature type="compositionally biased region" description="Polar residues" evidence="1">
    <location>
        <begin position="96"/>
        <end position="107"/>
    </location>
</feature>
<dbReference type="EMBL" id="RSCE01000003">
    <property type="protein sequence ID" value="RSH84486.1"/>
    <property type="molecule type" value="Genomic_DNA"/>
</dbReference>
<comment type="caution">
    <text evidence="2">The sequence shown here is derived from an EMBL/GenBank/DDBJ whole genome shotgun (WGS) entry which is preliminary data.</text>
</comment>
<keyword evidence="3" id="KW-1185">Reference proteome</keyword>
<reference evidence="2 3" key="1">
    <citation type="submission" date="2018-11" db="EMBL/GenBank/DDBJ databases">
        <title>Genome sequence of Apiotrichum porosum DSM 27194.</title>
        <authorList>
            <person name="Aliyu H."/>
            <person name="Gorte O."/>
            <person name="Ochsenreither K."/>
        </authorList>
    </citation>
    <scope>NUCLEOTIDE SEQUENCE [LARGE SCALE GENOMIC DNA]</scope>
    <source>
        <strain evidence="2 3">DSM 27194</strain>
    </source>
</reference>
<dbReference type="AlphaFoldDB" id="A0A427Y037"/>
<dbReference type="RefSeq" id="XP_028477934.1">
    <property type="nucleotide sequence ID" value="XM_028621482.1"/>
</dbReference>
<dbReference type="OrthoDB" id="2572208at2759"/>
<organism evidence="2 3">
    <name type="scientific">Apiotrichum porosum</name>
    <dbReference type="NCBI Taxonomy" id="105984"/>
    <lineage>
        <taxon>Eukaryota</taxon>
        <taxon>Fungi</taxon>
        <taxon>Dikarya</taxon>
        <taxon>Basidiomycota</taxon>
        <taxon>Agaricomycotina</taxon>
        <taxon>Tremellomycetes</taxon>
        <taxon>Trichosporonales</taxon>
        <taxon>Trichosporonaceae</taxon>
        <taxon>Apiotrichum</taxon>
    </lineage>
</organism>
<protein>
    <submittedName>
        <fullName evidence="2">Uncharacterized protein</fullName>
    </submittedName>
</protein>
<proteinExistence type="predicted"/>
<dbReference type="STRING" id="105984.A0A427Y037"/>
<dbReference type="GeneID" id="39590550"/>
<evidence type="ECO:0000256" key="1">
    <source>
        <dbReference type="SAM" id="MobiDB-lite"/>
    </source>
</evidence>
<feature type="compositionally biased region" description="Low complexity" evidence="1">
    <location>
        <begin position="56"/>
        <end position="76"/>
    </location>
</feature>
<feature type="region of interest" description="Disordered" evidence="1">
    <location>
        <begin position="1"/>
        <end position="208"/>
    </location>
</feature>
<feature type="compositionally biased region" description="Low complexity" evidence="1">
    <location>
        <begin position="12"/>
        <end position="27"/>
    </location>
</feature>
<sequence length="354" mass="37447">MPPQDAAGKRVAPISASAFSFSIASPARPAKKARTASPKPPPRAAKQTPRAKVTTSGALPLPAAPSLSFSSPGPSRRAPPPPPPHRNETPKPVRTLTANAASTTSHSPLRPVTAITTPIARKTQPRTRLDALPSPFALVQRTTAKDGSPGPSSRSARPLNALLDASPFRVGPSVGVGGKGKGKAKEETPRPLQSITTSAPPRVELRQLERERVLDTEEGIADSQTASIRPPRDPALVLEHLPCPVLHLSPTYPVPHAPRSGSHEHPPPRLGSCPDPRPVGPHGPDAQLHDLVLQVLPSDCPRVGVDPRVLLSSNKRYELGIWQPWSENTVPGEEGGEDIVLFASRYLIAEAPGP</sequence>
<feature type="region of interest" description="Disordered" evidence="1">
    <location>
        <begin position="254"/>
        <end position="286"/>
    </location>
</feature>
<accession>A0A427Y037</accession>
<evidence type="ECO:0000313" key="3">
    <source>
        <dbReference type="Proteomes" id="UP000279236"/>
    </source>
</evidence>
<feature type="compositionally biased region" description="Low complexity" evidence="1">
    <location>
        <begin position="147"/>
        <end position="158"/>
    </location>
</feature>
<gene>
    <name evidence="2" type="ORF">EHS24_006007</name>
</gene>
<dbReference type="Proteomes" id="UP000279236">
    <property type="component" value="Unassembled WGS sequence"/>
</dbReference>
<evidence type="ECO:0000313" key="2">
    <source>
        <dbReference type="EMBL" id="RSH84486.1"/>
    </source>
</evidence>